<dbReference type="EMBL" id="CP002666">
    <property type="protein sequence ID" value="AEE46858.1"/>
    <property type="molecule type" value="Genomic_DNA"/>
</dbReference>
<feature type="transmembrane region" description="Helical" evidence="1">
    <location>
        <begin position="154"/>
        <end position="181"/>
    </location>
</feature>
<protein>
    <recommendedName>
        <fullName evidence="4">Integral membrane protein</fullName>
    </recommendedName>
</protein>
<dbReference type="HOGENOM" id="CLU_045983_2_0_11"/>
<dbReference type="Proteomes" id="UP000008460">
    <property type="component" value="Chromosome"/>
</dbReference>
<dbReference type="eggNOG" id="COG1511">
    <property type="taxonomic scope" value="Bacteria"/>
</dbReference>
<feature type="transmembrane region" description="Helical" evidence="1">
    <location>
        <begin position="246"/>
        <end position="265"/>
    </location>
</feature>
<reference evidence="2 3" key="1">
    <citation type="submission" date="2011-04" db="EMBL/GenBank/DDBJ databases">
        <title>Complete sequence of Cellulomonas fimi ATCC 484.</title>
        <authorList>
            <consortium name="US DOE Joint Genome Institute"/>
            <person name="Lucas S."/>
            <person name="Han J."/>
            <person name="Lapidus A."/>
            <person name="Cheng J.-F."/>
            <person name="Goodwin L."/>
            <person name="Pitluck S."/>
            <person name="Peters L."/>
            <person name="Chertkov O."/>
            <person name="Detter J.C."/>
            <person name="Han C."/>
            <person name="Tapia R."/>
            <person name="Land M."/>
            <person name="Hauser L."/>
            <person name="Kyrpides N."/>
            <person name="Ivanova N."/>
            <person name="Ovchinnikova G."/>
            <person name="Pagani I."/>
            <person name="Mead D."/>
            <person name="Brumm P."/>
            <person name="Woyke T."/>
        </authorList>
    </citation>
    <scope>NUCLEOTIDE SEQUENCE [LARGE SCALE GENOMIC DNA]</scope>
    <source>
        <strain evidence="3">ATCC 484 / DSM 20113 / JCM 1341 / NBRC 15513 / NCIMB 8980 / NCTC 7547</strain>
    </source>
</reference>
<dbReference type="RefSeq" id="WP_013771884.1">
    <property type="nucleotide sequence ID" value="NC_015514.1"/>
</dbReference>
<keyword evidence="1" id="KW-0472">Membrane</keyword>
<dbReference type="KEGG" id="cfi:Celf_2734"/>
<evidence type="ECO:0000256" key="1">
    <source>
        <dbReference type="SAM" id="Phobius"/>
    </source>
</evidence>
<feature type="transmembrane region" description="Helical" evidence="1">
    <location>
        <begin position="213"/>
        <end position="239"/>
    </location>
</feature>
<accession>F4H797</accession>
<dbReference type="AlphaFoldDB" id="F4H797"/>
<organism evidence="2 3">
    <name type="scientific">Cellulomonas fimi (strain ATCC 484 / DSM 20113 / JCM 1341 / CCUG 24087 / LMG 16345 / NBRC 15513 / NCIMB 8980 / NCTC 7547 / NRS-133)</name>
    <dbReference type="NCBI Taxonomy" id="590998"/>
    <lineage>
        <taxon>Bacteria</taxon>
        <taxon>Bacillati</taxon>
        <taxon>Actinomycetota</taxon>
        <taxon>Actinomycetes</taxon>
        <taxon>Micrococcales</taxon>
        <taxon>Cellulomonadaceae</taxon>
        <taxon>Cellulomonas</taxon>
    </lineage>
</organism>
<keyword evidence="1" id="KW-1133">Transmembrane helix</keyword>
<feature type="transmembrane region" description="Helical" evidence="1">
    <location>
        <begin position="303"/>
        <end position="322"/>
    </location>
</feature>
<evidence type="ECO:0000313" key="3">
    <source>
        <dbReference type="Proteomes" id="UP000008460"/>
    </source>
</evidence>
<name>F4H797_CELFA</name>
<evidence type="ECO:0008006" key="4">
    <source>
        <dbReference type="Google" id="ProtNLM"/>
    </source>
</evidence>
<evidence type="ECO:0000313" key="2">
    <source>
        <dbReference type="EMBL" id="AEE46858.1"/>
    </source>
</evidence>
<feature type="transmembrane region" description="Helical" evidence="1">
    <location>
        <begin position="188"/>
        <end position="207"/>
    </location>
</feature>
<gene>
    <name evidence="2" type="ordered locus">Celf_2734</name>
</gene>
<sequence>MLAHAPHPHTPWPRVAALAAALATVVTVVALAFLWPSVTAEPRDLPVAVAGPAPAVAPFTQALDAQAPGVFDVTAATDRAAAVDLVETRQVYGAVVLAPVPEVLTSSAASPLVAQQLAALAPELGAQVGRQTGTPVTVEVTDVVPLGAGDPRGVVLGAVTFPLVVGGMAGGIGIALVVVGAWRRLGALLGYAAVAGLAVTAVLQTWWGVLGGSFLVSTAIVGLTTLGIAGVVVGCVAVLGRRGLPLGPVLFLLVANPIAAAAMPWQMLPEPWGAIGQWLPPGAAASLLRAESYFPRADTADQWLALGAWAALGLLLLLVGHLRDAGGATRGALAAAGEDRADELVPA</sequence>
<feature type="transmembrane region" description="Helical" evidence="1">
    <location>
        <begin position="12"/>
        <end position="35"/>
    </location>
</feature>
<proteinExistence type="predicted"/>
<dbReference type="STRING" id="590998.Celf_2734"/>
<keyword evidence="3" id="KW-1185">Reference proteome</keyword>
<keyword evidence="1" id="KW-0812">Transmembrane</keyword>